<protein>
    <submittedName>
        <fullName evidence="1">Uncharacterized protein</fullName>
    </submittedName>
</protein>
<dbReference type="Proteomes" id="UP000035800">
    <property type="component" value="Chromosome I"/>
</dbReference>
<dbReference type="EMBL" id="CP006694">
    <property type="protein sequence ID" value="EKT85626.1"/>
    <property type="molecule type" value="Genomic_DNA"/>
</dbReference>
<evidence type="ECO:0000313" key="1">
    <source>
        <dbReference type="EMBL" id="EKT85626.1"/>
    </source>
</evidence>
<reference evidence="1 2" key="2">
    <citation type="journal article" date="2014" name="Emerg. Microbes Infect.">
        <title>Potential impact on kidney infection: a whole-genome analysis of Leptospira santarosai serovar Shermani.</title>
        <authorList>
            <person name="Chou L.F."/>
            <person name="Chen T.W."/>
            <person name="Ko Y.C."/>
            <person name="Pan M.J."/>
            <person name="Tian Y.C."/>
            <person name="Chiu C.H."/>
            <person name="Tang P."/>
            <person name="Hung C.C."/>
            <person name="Yang C.W."/>
        </authorList>
    </citation>
    <scope>NUCLEOTIDE SEQUENCE</scope>
    <source>
        <strain evidence="1 2">LT 821</strain>
    </source>
</reference>
<organism evidence="1 2">
    <name type="scientific">Leptospira santarosai serovar Shermani str. LT 821</name>
    <dbReference type="NCBI Taxonomy" id="758847"/>
    <lineage>
        <taxon>Bacteria</taxon>
        <taxon>Pseudomonadati</taxon>
        <taxon>Spirochaetota</taxon>
        <taxon>Spirochaetia</taxon>
        <taxon>Leptospirales</taxon>
        <taxon>Leptospiraceae</taxon>
        <taxon>Leptospira</taxon>
    </lineage>
</organism>
<dbReference type="AlphaFoldDB" id="K8XXM5"/>
<evidence type="ECO:0000313" key="2">
    <source>
        <dbReference type="Proteomes" id="UP000035800"/>
    </source>
</evidence>
<dbReference type="PATRIC" id="fig|758847.3.peg.3508"/>
<dbReference type="KEGG" id="lst:LSS_16816"/>
<gene>
    <name evidence="1" type="ORF">LSS_16816</name>
</gene>
<reference evidence="1 2" key="1">
    <citation type="journal article" date="2012" name="Gene">
        <title>Sequence of Leptospira santarosai serovar Shermani genome and prediction of virulence-associated genes.</title>
        <authorList>
            <person name="Chou L.F."/>
            <person name="Chen Y.T."/>
            <person name="Lu C.W."/>
            <person name="Ko Y.C."/>
            <person name="Tang C.Y."/>
            <person name="Pan M.J."/>
            <person name="Tian Y.C."/>
            <person name="Chiu C.H."/>
            <person name="Hung C.C."/>
            <person name="Yang C.W."/>
        </authorList>
    </citation>
    <scope>NUCLEOTIDE SEQUENCE [LARGE SCALE GENOMIC DNA]</scope>
    <source>
        <strain evidence="1">LT 821</strain>
    </source>
</reference>
<proteinExistence type="predicted"/>
<name>K8XXM5_9LEPT</name>
<sequence length="45" mass="5522">MNFSLGKDRSETAIFRRKFDLKSLHLNFIKVFLRFKTIDRLYKIN</sequence>
<accession>K8XXM5</accession>